<evidence type="ECO:0000256" key="3">
    <source>
        <dbReference type="ARBA" id="ARBA00022989"/>
    </source>
</evidence>
<dbReference type="EMBL" id="KQ964513">
    <property type="protein sequence ID" value="KXN70085.1"/>
    <property type="molecule type" value="Genomic_DNA"/>
</dbReference>
<keyword evidence="3 5" id="KW-1133">Transmembrane helix</keyword>
<protein>
    <recommendedName>
        <fullName evidence="6">EamA domain-containing protein</fullName>
    </recommendedName>
</protein>
<evidence type="ECO:0000256" key="5">
    <source>
        <dbReference type="SAM" id="Phobius"/>
    </source>
</evidence>
<dbReference type="OrthoDB" id="306876at2759"/>
<feature type="transmembrane region" description="Helical" evidence="5">
    <location>
        <begin position="142"/>
        <end position="162"/>
    </location>
</feature>
<evidence type="ECO:0000256" key="2">
    <source>
        <dbReference type="ARBA" id="ARBA00022692"/>
    </source>
</evidence>
<dbReference type="Proteomes" id="UP000070444">
    <property type="component" value="Unassembled WGS sequence"/>
</dbReference>
<dbReference type="GO" id="GO:0016020">
    <property type="term" value="C:membrane"/>
    <property type="evidence" value="ECO:0007669"/>
    <property type="project" value="UniProtKB-SubCell"/>
</dbReference>
<feature type="transmembrane region" description="Helical" evidence="5">
    <location>
        <begin position="113"/>
        <end position="135"/>
    </location>
</feature>
<accession>A0A137P501</accession>
<feature type="transmembrane region" description="Helical" evidence="5">
    <location>
        <begin position="244"/>
        <end position="263"/>
    </location>
</feature>
<feature type="transmembrane region" description="Helical" evidence="5">
    <location>
        <begin position="298"/>
        <end position="316"/>
    </location>
</feature>
<reference evidence="7 8" key="1">
    <citation type="journal article" date="2015" name="Genome Biol. Evol.">
        <title>Phylogenomic analyses indicate that early fungi evolved digesting cell walls of algal ancestors of land plants.</title>
        <authorList>
            <person name="Chang Y."/>
            <person name="Wang S."/>
            <person name="Sekimoto S."/>
            <person name="Aerts A.L."/>
            <person name="Choi C."/>
            <person name="Clum A."/>
            <person name="LaButti K.M."/>
            <person name="Lindquist E.A."/>
            <person name="Yee Ngan C."/>
            <person name="Ohm R.A."/>
            <person name="Salamov A.A."/>
            <person name="Grigoriev I.V."/>
            <person name="Spatafora J.W."/>
            <person name="Berbee M.L."/>
        </authorList>
    </citation>
    <scope>NUCLEOTIDE SEQUENCE [LARGE SCALE GENOMIC DNA]</scope>
    <source>
        <strain evidence="7 8">NRRL 28638</strain>
    </source>
</reference>
<feature type="transmembrane region" description="Helical" evidence="5">
    <location>
        <begin position="182"/>
        <end position="201"/>
    </location>
</feature>
<keyword evidence="4 5" id="KW-0472">Membrane</keyword>
<evidence type="ECO:0000256" key="1">
    <source>
        <dbReference type="ARBA" id="ARBA00004141"/>
    </source>
</evidence>
<gene>
    <name evidence="7" type="ORF">CONCODRAFT_58668</name>
</gene>
<feature type="domain" description="EamA" evidence="6">
    <location>
        <begin position="27"/>
        <end position="158"/>
    </location>
</feature>
<dbReference type="Pfam" id="PF00892">
    <property type="entry name" value="EamA"/>
    <property type="match status" value="2"/>
</dbReference>
<comment type="subcellular location">
    <subcellularLocation>
        <location evidence="1">Membrane</location>
        <topology evidence="1">Multi-pass membrane protein</topology>
    </subcellularLocation>
</comment>
<sequence length="324" mass="35273">MTQVDNENLLETDQSLQNQRKIVEANGIIFMACSSFAYSINSLFVKLGSKYFSSFFIVLGRSVFQLGFGIAVSLYLGIPVFGPRHLRKWLWLRGTLGCLGLALYYYSITVLPLADATTLFFTGPMFTSVAASVLLGEPFEKLDFIGLSLCLVGVTLLSKPTWLVGVDNSLHLTAEEAYKRTIGVSAAILGEIMASLAYLTVRKLGTKVHFLNHVTYLGICSSIFSFIMSVKLDQLVPLGFTKSTFILLTIGITACTGQCLLNSGLQIAPMGPGSLMRNLDVVFAFIFGITIFHEIPDFYSIAGALLIVGCAVSIGLRKILRSKA</sequence>
<name>A0A137P501_CONC2</name>
<feature type="transmembrane region" description="Helical" evidence="5">
    <location>
        <begin position="275"/>
        <end position="292"/>
    </location>
</feature>
<dbReference type="SUPFAM" id="SSF103481">
    <property type="entry name" value="Multidrug resistance efflux transporter EmrE"/>
    <property type="match status" value="2"/>
</dbReference>
<evidence type="ECO:0000256" key="4">
    <source>
        <dbReference type="ARBA" id="ARBA00023136"/>
    </source>
</evidence>
<dbReference type="OMA" id="TQMALIG"/>
<keyword evidence="2 5" id="KW-0812">Transmembrane</keyword>
<feature type="transmembrane region" description="Helical" evidence="5">
    <location>
        <begin position="213"/>
        <end position="232"/>
    </location>
</feature>
<dbReference type="AlphaFoldDB" id="A0A137P501"/>
<feature type="transmembrane region" description="Helical" evidence="5">
    <location>
        <begin position="51"/>
        <end position="78"/>
    </location>
</feature>
<dbReference type="InterPro" id="IPR000620">
    <property type="entry name" value="EamA_dom"/>
</dbReference>
<evidence type="ECO:0000313" key="7">
    <source>
        <dbReference type="EMBL" id="KXN70085.1"/>
    </source>
</evidence>
<feature type="domain" description="EamA" evidence="6">
    <location>
        <begin position="182"/>
        <end position="311"/>
    </location>
</feature>
<feature type="transmembrane region" description="Helical" evidence="5">
    <location>
        <begin position="25"/>
        <end position="45"/>
    </location>
</feature>
<proteinExistence type="predicted"/>
<keyword evidence="8" id="KW-1185">Reference proteome</keyword>
<organism evidence="7 8">
    <name type="scientific">Conidiobolus coronatus (strain ATCC 28846 / CBS 209.66 / NRRL 28638)</name>
    <name type="common">Delacroixia coronata</name>
    <dbReference type="NCBI Taxonomy" id="796925"/>
    <lineage>
        <taxon>Eukaryota</taxon>
        <taxon>Fungi</taxon>
        <taxon>Fungi incertae sedis</taxon>
        <taxon>Zoopagomycota</taxon>
        <taxon>Entomophthoromycotina</taxon>
        <taxon>Entomophthoromycetes</taxon>
        <taxon>Entomophthorales</taxon>
        <taxon>Ancylistaceae</taxon>
        <taxon>Conidiobolus</taxon>
    </lineage>
</organism>
<evidence type="ECO:0000259" key="6">
    <source>
        <dbReference type="Pfam" id="PF00892"/>
    </source>
</evidence>
<dbReference type="PANTHER" id="PTHR22911:SF6">
    <property type="entry name" value="SOLUTE CARRIER FAMILY 35 MEMBER G1"/>
    <property type="match status" value="1"/>
</dbReference>
<evidence type="ECO:0000313" key="8">
    <source>
        <dbReference type="Proteomes" id="UP000070444"/>
    </source>
</evidence>
<feature type="transmembrane region" description="Helical" evidence="5">
    <location>
        <begin position="90"/>
        <end position="107"/>
    </location>
</feature>
<dbReference type="InterPro" id="IPR037185">
    <property type="entry name" value="EmrE-like"/>
</dbReference>
<dbReference type="PANTHER" id="PTHR22911">
    <property type="entry name" value="ACYL-MALONYL CONDENSING ENZYME-RELATED"/>
    <property type="match status" value="1"/>
</dbReference>